<dbReference type="Proteomes" id="UP001218218">
    <property type="component" value="Unassembled WGS sequence"/>
</dbReference>
<accession>A0AAD7ADJ7</accession>
<evidence type="ECO:0000256" key="1">
    <source>
        <dbReference type="SAM" id="SignalP"/>
    </source>
</evidence>
<dbReference type="EMBL" id="JARIHO010000009">
    <property type="protein sequence ID" value="KAJ7355723.1"/>
    <property type="molecule type" value="Genomic_DNA"/>
</dbReference>
<evidence type="ECO:0008006" key="4">
    <source>
        <dbReference type="Google" id="ProtNLM"/>
    </source>
</evidence>
<proteinExistence type="predicted"/>
<evidence type="ECO:0000313" key="3">
    <source>
        <dbReference type="Proteomes" id="UP001218218"/>
    </source>
</evidence>
<evidence type="ECO:0000313" key="2">
    <source>
        <dbReference type="EMBL" id="KAJ7355723.1"/>
    </source>
</evidence>
<gene>
    <name evidence="2" type="ORF">DFH08DRAFT_1076741</name>
</gene>
<keyword evidence="1" id="KW-0732">Signal</keyword>
<dbReference type="AlphaFoldDB" id="A0AAD7ADJ7"/>
<feature type="chain" id="PRO_5042110542" description="Secreted protein" evidence="1">
    <location>
        <begin position="25"/>
        <end position="75"/>
    </location>
</feature>
<feature type="signal peptide" evidence="1">
    <location>
        <begin position="1"/>
        <end position="24"/>
    </location>
</feature>
<sequence length="75" mass="8091">MTTATTATMAIMIHLFAQFLPAGAVSSWISAEFFPCFLPSGPTPAILPGPWPHHAHLRPQVCPQTCRCSPSARQC</sequence>
<reference evidence="2" key="1">
    <citation type="submission" date="2023-03" db="EMBL/GenBank/DDBJ databases">
        <title>Massive genome expansion in bonnet fungi (Mycena s.s.) driven by repeated elements and novel gene families across ecological guilds.</title>
        <authorList>
            <consortium name="Lawrence Berkeley National Laboratory"/>
            <person name="Harder C.B."/>
            <person name="Miyauchi S."/>
            <person name="Viragh M."/>
            <person name="Kuo A."/>
            <person name="Thoen E."/>
            <person name="Andreopoulos B."/>
            <person name="Lu D."/>
            <person name="Skrede I."/>
            <person name="Drula E."/>
            <person name="Henrissat B."/>
            <person name="Morin E."/>
            <person name="Kohler A."/>
            <person name="Barry K."/>
            <person name="LaButti K."/>
            <person name="Morin E."/>
            <person name="Salamov A."/>
            <person name="Lipzen A."/>
            <person name="Mereny Z."/>
            <person name="Hegedus B."/>
            <person name="Baldrian P."/>
            <person name="Stursova M."/>
            <person name="Weitz H."/>
            <person name="Taylor A."/>
            <person name="Grigoriev I.V."/>
            <person name="Nagy L.G."/>
            <person name="Martin F."/>
            <person name="Kauserud H."/>
        </authorList>
    </citation>
    <scope>NUCLEOTIDE SEQUENCE</scope>
    <source>
        <strain evidence="2">CBHHK002</strain>
    </source>
</reference>
<protein>
    <recommendedName>
        <fullName evidence="4">Secreted protein</fullName>
    </recommendedName>
</protein>
<comment type="caution">
    <text evidence="2">The sequence shown here is derived from an EMBL/GenBank/DDBJ whole genome shotgun (WGS) entry which is preliminary data.</text>
</comment>
<keyword evidence="3" id="KW-1185">Reference proteome</keyword>
<organism evidence="2 3">
    <name type="scientific">Mycena albidolilacea</name>
    <dbReference type="NCBI Taxonomy" id="1033008"/>
    <lineage>
        <taxon>Eukaryota</taxon>
        <taxon>Fungi</taxon>
        <taxon>Dikarya</taxon>
        <taxon>Basidiomycota</taxon>
        <taxon>Agaricomycotina</taxon>
        <taxon>Agaricomycetes</taxon>
        <taxon>Agaricomycetidae</taxon>
        <taxon>Agaricales</taxon>
        <taxon>Marasmiineae</taxon>
        <taxon>Mycenaceae</taxon>
        <taxon>Mycena</taxon>
    </lineage>
</organism>
<name>A0AAD7ADJ7_9AGAR</name>